<proteinExistence type="predicted"/>
<protein>
    <submittedName>
        <fullName evidence="1">Uncharacterized protein</fullName>
    </submittedName>
</protein>
<accession>A0A395UMQ5</accession>
<comment type="caution">
    <text evidence="1">The sequence shown here is derived from an EMBL/GenBank/DDBJ whole genome shotgun (WGS) entry which is preliminary data.</text>
</comment>
<evidence type="ECO:0000313" key="1">
    <source>
        <dbReference type="EMBL" id="RGR38969.1"/>
    </source>
</evidence>
<dbReference type="RefSeq" id="WP_117873256.1">
    <property type="nucleotide sequence ID" value="NZ_JADNKE010000043.1"/>
</dbReference>
<dbReference type="Proteomes" id="UP000266497">
    <property type="component" value="Unassembled WGS sequence"/>
</dbReference>
<dbReference type="EMBL" id="QRUD01000029">
    <property type="protein sequence ID" value="RGR38969.1"/>
    <property type="molecule type" value="Genomic_DNA"/>
</dbReference>
<gene>
    <name evidence="1" type="ORF">DWY53_11355</name>
</gene>
<sequence length="223" mass="26724">MKTYNMQNTPKQWIDIEGYSKYETNGERVRNKTTCRIIKPVNGRYLLYDDDTKKQRAICVNRLMYAVSHHINPNKLGRVWVVSLNGRIELKTRYDFLELARSKIKPQMTSKEVVQCNLNALDWLQKVKLYYDTEDITDIALELSKYKKRICTYIVKRKFTNRPQMLEEVWSYIYEETLCTIAERKGNVLEPFSYMSRVAASYFSKIRRMKRTVFQFDEARDIY</sequence>
<name>A0A395UMQ5_PHOVU</name>
<organism evidence="1 2">
    <name type="scientific">Phocaeicola vulgatus</name>
    <name type="common">Bacteroides vulgatus</name>
    <dbReference type="NCBI Taxonomy" id="821"/>
    <lineage>
        <taxon>Bacteria</taxon>
        <taxon>Pseudomonadati</taxon>
        <taxon>Bacteroidota</taxon>
        <taxon>Bacteroidia</taxon>
        <taxon>Bacteroidales</taxon>
        <taxon>Bacteroidaceae</taxon>
        <taxon>Phocaeicola</taxon>
    </lineage>
</organism>
<dbReference type="AlphaFoldDB" id="A0A395UMQ5"/>
<evidence type="ECO:0000313" key="2">
    <source>
        <dbReference type="Proteomes" id="UP000266497"/>
    </source>
</evidence>
<reference evidence="1 2" key="1">
    <citation type="submission" date="2018-08" db="EMBL/GenBank/DDBJ databases">
        <title>A genome reference for cultivated species of the human gut microbiota.</title>
        <authorList>
            <person name="Zou Y."/>
            <person name="Xue W."/>
            <person name="Luo G."/>
        </authorList>
    </citation>
    <scope>NUCLEOTIDE SEQUENCE [LARGE SCALE GENOMIC DNA]</scope>
    <source>
        <strain evidence="1 2">AF25-30LB</strain>
    </source>
</reference>